<organism evidence="6 7">
    <name type="scientific">Aspergillus pseudoustus</name>
    <dbReference type="NCBI Taxonomy" id="1810923"/>
    <lineage>
        <taxon>Eukaryota</taxon>
        <taxon>Fungi</taxon>
        <taxon>Dikarya</taxon>
        <taxon>Ascomycota</taxon>
        <taxon>Pezizomycotina</taxon>
        <taxon>Eurotiomycetes</taxon>
        <taxon>Eurotiomycetidae</taxon>
        <taxon>Eurotiales</taxon>
        <taxon>Aspergillaceae</taxon>
        <taxon>Aspergillus</taxon>
        <taxon>Aspergillus subgen. Nidulantes</taxon>
    </lineage>
</organism>
<protein>
    <recommendedName>
        <fullName evidence="8">Zn(2)-C6 fungal-type domain-containing protein</fullName>
    </recommendedName>
</protein>
<dbReference type="EMBL" id="JBFXLU010000210">
    <property type="protein sequence ID" value="KAL2835308.1"/>
    <property type="molecule type" value="Genomic_DNA"/>
</dbReference>
<proteinExistence type="predicted"/>
<keyword evidence="4" id="KW-0539">Nucleus</keyword>
<accession>A0ABR4J5I0</accession>
<keyword evidence="1" id="KW-0805">Transcription regulation</keyword>
<evidence type="ECO:0000313" key="6">
    <source>
        <dbReference type="EMBL" id="KAL2835308.1"/>
    </source>
</evidence>
<reference evidence="6 7" key="1">
    <citation type="submission" date="2024-07" db="EMBL/GenBank/DDBJ databases">
        <title>Section-level genome sequencing and comparative genomics of Aspergillus sections Usti and Cavernicolus.</title>
        <authorList>
            <consortium name="Lawrence Berkeley National Laboratory"/>
            <person name="Nybo J.L."/>
            <person name="Vesth T.C."/>
            <person name="Theobald S."/>
            <person name="Frisvad J.C."/>
            <person name="Larsen T.O."/>
            <person name="Kjaerboelling I."/>
            <person name="Rothschild-Mancinelli K."/>
            <person name="Lyhne E.K."/>
            <person name="Kogle M.E."/>
            <person name="Barry K."/>
            <person name="Clum A."/>
            <person name="Na H."/>
            <person name="Ledsgaard L."/>
            <person name="Lin J."/>
            <person name="Lipzen A."/>
            <person name="Kuo A."/>
            <person name="Riley R."/>
            <person name="Mondo S."/>
            <person name="Labutti K."/>
            <person name="Haridas S."/>
            <person name="Pangalinan J."/>
            <person name="Salamov A.A."/>
            <person name="Simmons B.A."/>
            <person name="Magnuson J.K."/>
            <person name="Chen J."/>
            <person name="Drula E."/>
            <person name="Henrissat B."/>
            <person name="Wiebenga A."/>
            <person name="Lubbers R.J."/>
            <person name="Gomes A.C."/>
            <person name="Makela M.R."/>
            <person name="Stajich J."/>
            <person name="Grigoriev I.V."/>
            <person name="Mortensen U.H."/>
            <person name="De Vries R.P."/>
            <person name="Baker S.E."/>
            <person name="Andersen M.R."/>
        </authorList>
    </citation>
    <scope>NUCLEOTIDE SEQUENCE [LARGE SCALE GENOMIC DNA]</scope>
    <source>
        <strain evidence="6 7">CBS 123904</strain>
    </source>
</reference>
<gene>
    <name evidence="6" type="ORF">BJY01DRAFT_252774</name>
</gene>
<feature type="region of interest" description="Disordered" evidence="5">
    <location>
        <begin position="98"/>
        <end position="165"/>
    </location>
</feature>
<keyword evidence="3" id="KW-0804">Transcription</keyword>
<keyword evidence="2" id="KW-0238">DNA-binding</keyword>
<keyword evidence="7" id="KW-1185">Reference proteome</keyword>
<comment type="caution">
    <text evidence="6">The sequence shown here is derived from an EMBL/GenBank/DDBJ whole genome shotgun (WGS) entry which is preliminary data.</text>
</comment>
<evidence type="ECO:0000256" key="2">
    <source>
        <dbReference type="ARBA" id="ARBA00023125"/>
    </source>
</evidence>
<sequence>MPARPKSRITTACNSCRARKQKCSGNRGPAKGYIDALEHRLQETEGLLLGLLEQVSDSKLSSSITHITVQPRPGKRGSEYWKRFPLRSVEDIRSWQEDALRSAPERASTSNSTPNFDLAEGYASEVVETSPASPTLQEEPSRMQRKSPEPQASLSSWSGAPSTDFQQRFLW</sequence>
<feature type="compositionally biased region" description="Basic and acidic residues" evidence="5">
    <location>
        <begin position="139"/>
        <end position="148"/>
    </location>
</feature>
<feature type="compositionally biased region" description="Polar residues" evidence="5">
    <location>
        <begin position="150"/>
        <end position="165"/>
    </location>
</feature>
<evidence type="ECO:0000256" key="5">
    <source>
        <dbReference type="SAM" id="MobiDB-lite"/>
    </source>
</evidence>
<dbReference type="SUPFAM" id="SSF57701">
    <property type="entry name" value="Zn2/Cys6 DNA-binding domain"/>
    <property type="match status" value="1"/>
</dbReference>
<dbReference type="InterPro" id="IPR036864">
    <property type="entry name" value="Zn2-C6_fun-type_DNA-bd_sf"/>
</dbReference>
<dbReference type="InterPro" id="IPR001138">
    <property type="entry name" value="Zn2Cys6_DnaBD"/>
</dbReference>
<evidence type="ECO:0000313" key="7">
    <source>
        <dbReference type="Proteomes" id="UP001610446"/>
    </source>
</evidence>
<name>A0ABR4J5I0_9EURO</name>
<dbReference type="CDD" id="cd00067">
    <property type="entry name" value="GAL4"/>
    <property type="match status" value="1"/>
</dbReference>
<evidence type="ECO:0000256" key="3">
    <source>
        <dbReference type="ARBA" id="ARBA00023163"/>
    </source>
</evidence>
<dbReference type="Gene3D" id="4.10.240.10">
    <property type="entry name" value="Zn(2)-C6 fungal-type DNA-binding domain"/>
    <property type="match status" value="1"/>
</dbReference>
<evidence type="ECO:0000256" key="4">
    <source>
        <dbReference type="ARBA" id="ARBA00023242"/>
    </source>
</evidence>
<evidence type="ECO:0008006" key="8">
    <source>
        <dbReference type="Google" id="ProtNLM"/>
    </source>
</evidence>
<dbReference type="Proteomes" id="UP001610446">
    <property type="component" value="Unassembled WGS sequence"/>
</dbReference>
<evidence type="ECO:0000256" key="1">
    <source>
        <dbReference type="ARBA" id="ARBA00023015"/>
    </source>
</evidence>